<protein>
    <recommendedName>
        <fullName evidence="11">DNA replication licensing factor MCM3</fullName>
        <ecNumber evidence="11">3.6.4.12</ecNumber>
    </recommendedName>
</protein>
<feature type="domain" description="MCM C-terminal AAA(+) ATPase" evidence="13">
    <location>
        <begin position="223"/>
        <end position="429"/>
    </location>
</feature>
<dbReference type="GO" id="GO:0003697">
    <property type="term" value="F:single-stranded DNA binding"/>
    <property type="evidence" value="ECO:0007669"/>
    <property type="project" value="TreeGrafter"/>
</dbReference>
<evidence type="ECO:0000256" key="10">
    <source>
        <dbReference type="RuleBase" id="RU004070"/>
    </source>
</evidence>
<evidence type="ECO:0000256" key="2">
    <source>
        <dbReference type="ARBA" id="ARBA00008010"/>
    </source>
</evidence>
<dbReference type="InterPro" id="IPR033762">
    <property type="entry name" value="MCM_OB"/>
</dbReference>
<evidence type="ECO:0000313" key="15">
    <source>
        <dbReference type="Proteomes" id="UP000008312"/>
    </source>
</evidence>
<sequence>MEKEINRLARNRSTKFSSSAIDAPFHIGLTGSVGAHLVSPRQLHTELFTKLVCVEGIVTKTSLVRPKILRSIHYCPEGRIKYYYKDYVDMLSATDNIAPTSSVIPLTNNEQQTLEFEFGYSKYVNFQTITIQEMPERAPFGQLPRSIDVALSYDLVDRLKPGDRVRVFGVYKPIAPTASSLSGSFRSIVDANNVQLLSGSIDAYNFTASDIGLLRKFSRNPALFDILAGSIAPSIRGLEPVKRALLLQMLGGKEQSLANGIHLRGDINILLVGDPSCGKSQLLRFVLNTVPLAINTTGRGSSGVGLTAAVVKDQETGERRLEAGAMVLADGGVVCIDEFDKMSETDRVAIHEVMEQQTVTIAKAGIHCSLNARCSVLAAANPVYGQYDTSKRPQENVGLPDSLLSRFDLLFIVRDEMDAQVDRSIASHVLQMHRYVRPGRENVPETGQGDAEEEEEHVPDLKEQYVKNFRGSSSSELPVLTTDFFRAYVRFARTRDPILTDDAIKLLVDSYTELRQKADNKTLPVTARMLETLIRLSTAHAKMRLSQKVERKDCEEALRLVEFALFNDAEVIKKKPRKKQTEDKEVVCRRGEKR</sequence>
<dbReference type="OrthoDB" id="1882346at2759"/>
<accession>D8M033</accession>
<evidence type="ECO:0000256" key="1">
    <source>
        <dbReference type="ARBA" id="ARBA00004123"/>
    </source>
</evidence>
<dbReference type="Gene3D" id="2.20.28.10">
    <property type="match status" value="1"/>
</dbReference>
<dbReference type="Pfam" id="PF17207">
    <property type="entry name" value="MCM_OB"/>
    <property type="match status" value="1"/>
</dbReference>
<name>D8M033_BLAHO</name>
<dbReference type="PANTHER" id="PTHR11630">
    <property type="entry name" value="DNA REPLICATION LICENSING FACTOR MCM FAMILY MEMBER"/>
    <property type="match status" value="1"/>
</dbReference>
<comment type="catalytic activity">
    <reaction evidence="11">
        <text>ATP + H2O = ADP + phosphate + H(+)</text>
        <dbReference type="Rhea" id="RHEA:13065"/>
        <dbReference type="ChEBI" id="CHEBI:15377"/>
        <dbReference type="ChEBI" id="CHEBI:15378"/>
        <dbReference type="ChEBI" id="CHEBI:30616"/>
        <dbReference type="ChEBI" id="CHEBI:43474"/>
        <dbReference type="ChEBI" id="CHEBI:456216"/>
        <dbReference type="EC" id="3.6.4.12"/>
    </reaction>
</comment>
<proteinExistence type="inferred from homology"/>
<dbReference type="GO" id="GO:0005634">
    <property type="term" value="C:nucleus"/>
    <property type="evidence" value="ECO:0007669"/>
    <property type="project" value="UniProtKB-SubCell"/>
</dbReference>
<evidence type="ECO:0000256" key="8">
    <source>
        <dbReference type="ARBA" id="ARBA00023125"/>
    </source>
</evidence>
<dbReference type="FunFam" id="3.40.50.300:FF:000826">
    <property type="entry name" value="Replicative DNA helicase Mcm"/>
    <property type="match status" value="1"/>
</dbReference>
<keyword evidence="8 10" id="KW-0238">DNA-binding</keyword>
<evidence type="ECO:0000256" key="11">
    <source>
        <dbReference type="RuleBase" id="RU368061"/>
    </source>
</evidence>
<dbReference type="SUPFAM" id="SSF50249">
    <property type="entry name" value="Nucleic acid-binding proteins"/>
    <property type="match status" value="1"/>
</dbReference>
<dbReference type="SMART" id="SM00350">
    <property type="entry name" value="MCM"/>
    <property type="match status" value="1"/>
</dbReference>
<dbReference type="FunCoup" id="D8M033">
    <property type="interactions" value="537"/>
</dbReference>
<dbReference type="RefSeq" id="XP_012895470.1">
    <property type="nucleotide sequence ID" value="XM_013040016.1"/>
</dbReference>
<dbReference type="GO" id="GO:0000727">
    <property type="term" value="P:double-strand break repair via break-induced replication"/>
    <property type="evidence" value="ECO:0007669"/>
    <property type="project" value="TreeGrafter"/>
</dbReference>
<keyword evidence="3 11" id="KW-0235">DNA replication</keyword>
<dbReference type="PANTHER" id="PTHR11630:SF46">
    <property type="entry name" value="DNA REPLICATION LICENSING FACTOR MCM3-RELATED"/>
    <property type="match status" value="1"/>
</dbReference>
<keyword evidence="9 11" id="KW-0539">Nucleus</keyword>
<keyword evidence="5 11" id="KW-0378">Hydrolase</keyword>
<dbReference type="GO" id="GO:0016787">
    <property type="term" value="F:hydrolase activity"/>
    <property type="evidence" value="ECO:0007669"/>
    <property type="project" value="UniProtKB-KW"/>
</dbReference>
<dbReference type="AlphaFoldDB" id="D8M033"/>
<dbReference type="InterPro" id="IPR031327">
    <property type="entry name" value="MCM"/>
</dbReference>
<dbReference type="EMBL" id="FN668642">
    <property type="protein sequence ID" value="CBK21422.2"/>
    <property type="molecule type" value="Genomic_DNA"/>
</dbReference>
<keyword evidence="7 10" id="KW-0067">ATP-binding</keyword>
<evidence type="ECO:0000256" key="5">
    <source>
        <dbReference type="ARBA" id="ARBA00022801"/>
    </source>
</evidence>
<dbReference type="GO" id="GO:0042555">
    <property type="term" value="C:MCM complex"/>
    <property type="evidence" value="ECO:0007669"/>
    <property type="project" value="UniProtKB-UniRule"/>
</dbReference>
<dbReference type="OMA" id="EANHIMV"/>
<dbReference type="Gene3D" id="3.40.50.300">
    <property type="entry name" value="P-loop containing nucleotide triphosphate hydrolases"/>
    <property type="match status" value="1"/>
</dbReference>
<dbReference type="Proteomes" id="UP000008312">
    <property type="component" value="Unassembled WGS sequence"/>
</dbReference>
<evidence type="ECO:0000256" key="4">
    <source>
        <dbReference type="ARBA" id="ARBA00022741"/>
    </source>
</evidence>
<dbReference type="Pfam" id="PF17855">
    <property type="entry name" value="MCM_lid"/>
    <property type="match status" value="1"/>
</dbReference>
<evidence type="ECO:0000256" key="6">
    <source>
        <dbReference type="ARBA" id="ARBA00022806"/>
    </source>
</evidence>
<dbReference type="PRINTS" id="PR01659">
    <property type="entry name" value="MCMPROTEIN3"/>
</dbReference>
<organism evidence="14">
    <name type="scientific">Blastocystis hominis</name>
    <dbReference type="NCBI Taxonomy" id="12968"/>
    <lineage>
        <taxon>Eukaryota</taxon>
        <taxon>Sar</taxon>
        <taxon>Stramenopiles</taxon>
        <taxon>Bigyra</taxon>
        <taxon>Opalozoa</taxon>
        <taxon>Opalinata</taxon>
        <taxon>Blastocystidae</taxon>
        <taxon>Blastocystis</taxon>
    </lineage>
</organism>
<comment type="similarity">
    <text evidence="2 10">Belongs to the MCM family.</text>
</comment>
<evidence type="ECO:0000256" key="12">
    <source>
        <dbReference type="SAM" id="MobiDB-lite"/>
    </source>
</evidence>
<keyword evidence="15" id="KW-1185">Reference proteome</keyword>
<dbReference type="InterPro" id="IPR001208">
    <property type="entry name" value="MCM_dom"/>
</dbReference>
<evidence type="ECO:0000259" key="13">
    <source>
        <dbReference type="PROSITE" id="PS50051"/>
    </source>
</evidence>
<keyword evidence="4 10" id="KW-0547">Nucleotide-binding</keyword>
<dbReference type="InParanoid" id="D8M033"/>
<dbReference type="SUPFAM" id="SSF52540">
    <property type="entry name" value="P-loop containing nucleoside triphosphate hydrolases"/>
    <property type="match status" value="1"/>
</dbReference>
<dbReference type="GO" id="GO:0005524">
    <property type="term" value="F:ATP binding"/>
    <property type="evidence" value="ECO:0007669"/>
    <property type="project" value="UniProtKB-UniRule"/>
</dbReference>
<dbReference type="Gene3D" id="2.40.50.140">
    <property type="entry name" value="Nucleic acid-binding proteins"/>
    <property type="match status" value="1"/>
</dbReference>
<dbReference type="PRINTS" id="PR01657">
    <property type="entry name" value="MCMFAMILY"/>
</dbReference>
<dbReference type="InterPro" id="IPR027417">
    <property type="entry name" value="P-loop_NTPase"/>
</dbReference>
<evidence type="ECO:0000256" key="3">
    <source>
        <dbReference type="ARBA" id="ARBA00022705"/>
    </source>
</evidence>
<gene>
    <name evidence="14" type="ORF">GSBLH_T00001588001</name>
</gene>
<evidence type="ECO:0000256" key="9">
    <source>
        <dbReference type="ARBA" id="ARBA00023242"/>
    </source>
</evidence>
<dbReference type="GO" id="GO:0006271">
    <property type="term" value="P:DNA strand elongation involved in DNA replication"/>
    <property type="evidence" value="ECO:0007669"/>
    <property type="project" value="TreeGrafter"/>
</dbReference>
<dbReference type="InterPro" id="IPR041562">
    <property type="entry name" value="MCM_lid"/>
</dbReference>
<dbReference type="InterPro" id="IPR003593">
    <property type="entry name" value="AAA+_ATPase"/>
</dbReference>
<evidence type="ECO:0000256" key="7">
    <source>
        <dbReference type="ARBA" id="ARBA00022840"/>
    </source>
</evidence>
<keyword evidence="6 11" id="KW-0347">Helicase</keyword>
<feature type="compositionally biased region" description="Basic and acidic residues" evidence="12">
    <location>
        <begin position="579"/>
        <end position="594"/>
    </location>
</feature>
<dbReference type="InterPro" id="IPR018525">
    <property type="entry name" value="MCM_CS"/>
</dbReference>
<dbReference type="GeneID" id="24918831"/>
<dbReference type="PROSITE" id="PS00847">
    <property type="entry name" value="MCM_1"/>
    <property type="match status" value="1"/>
</dbReference>
<dbReference type="InterPro" id="IPR012340">
    <property type="entry name" value="NA-bd_OB-fold"/>
</dbReference>
<dbReference type="EC" id="3.6.4.12" evidence="11"/>
<dbReference type="SMART" id="SM00382">
    <property type="entry name" value="AAA"/>
    <property type="match status" value="1"/>
</dbReference>
<dbReference type="GO" id="GO:1902975">
    <property type="term" value="P:mitotic DNA replication initiation"/>
    <property type="evidence" value="ECO:0007669"/>
    <property type="project" value="TreeGrafter"/>
</dbReference>
<evidence type="ECO:0000313" key="14">
    <source>
        <dbReference type="EMBL" id="CBK21422.2"/>
    </source>
</evidence>
<dbReference type="Pfam" id="PF00493">
    <property type="entry name" value="MCM"/>
    <property type="match status" value="1"/>
</dbReference>
<feature type="region of interest" description="Disordered" evidence="12">
    <location>
        <begin position="575"/>
        <end position="594"/>
    </location>
</feature>
<reference evidence="14" key="1">
    <citation type="submission" date="2010-02" db="EMBL/GenBank/DDBJ databases">
        <title>Sequencing and annotation of the Blastocystis hominis genome.</title>
        <authorList>
            <person name="Wincker P."/>
        </authorList>
    </citation>
    <scope>NUCLEOTIDE SEQUENCE</scope>
    <source>
        <strain evidence="14">Singapore isolate B</strain>
    </source>
</reference>
<feature type="region of interest" description="Disordered" evidence="12">
    <location>
        <begin position="440"/>
        <end position="459"/>
    </location>
</feature>
<dbReference type="PROSITE" id="PS50051">
    <property type="entry name" value="MCM_2"/>
    <property type="match status" value="1"/>
</dbReference>
<dbReference type="GO" id="GO:0017116">
    <property type="term" value="F:single-stranded DNA helicase activity"/>
    <property type="evidence" value="ECO:0007669"/>
    <property type="project" value="TreeGrafter"/>
</dbReference>
<comment type="subcellular location">
    <subcellularLocation>
        <location evidence="1 11">Nucleus</location>
    </subcellularLocation>
</comment>
<comment type="function">
    <text evidence="11">Acts as component of the MCM2-7 complex (MCM complex) which is the replicative helicase essential for 'once per cell cycle' DNA replication initiation and elongation in eukaryotic cells. The active ATPase sites in the MCM2-7 ring are formed through the interaction surfaces of two neighboring subunits such that a critical structure of a conserved arginine finger motif is provided in trans relative to the ATP-binding site of the Walker A box of the adjacent subunit. The six ATPase active sites, however, are likely to contribute differentially to the complex helicase activity.</text>
</comment>
<comment type="subunit">
    <text evidence="11">Component of the MCM2-7 complex.</text>
</comment>
<dbReference type="InterPro" id="IPR008046">
    <property type="entry name" value="Mcm3"/>
</dbReference>